<reference evidence="2 3" key="1">
    <citation type="submission" date="2017-05" db="EMBL/GenBank/DDBJ databases">
        <authorList>
            <person name="Varghese N."/>
            <person name="Submissions S."/>
        </authorList>
    </citation>
    <scope>NUCLEOTIDE SEQUENCE [LARGE SCALE GENOMIC DNA]</scope>
    <source>
        <strain evidence="2 3">SM16</strain>
    </source>
</reference>
<dbReference type="PROSITE" id="PS51186">
    <property type="entry name" value="GNAT"/>
    <property type="match status" value="1"/>
</dbReference>
<evidence type="ECO:0000313" key="2">
    <source>
        <dbReference type="EMBL" id="SMP78130.1"/>
    </source>
</evidence>
<dbReference type="SUPFAM" id="SSF55729">
    <property type="entry name" value="Acyl-CoA N-acyltransferases (Nat)"/>
    <property type="match status" value="1"/>
</dbReference>
<dbReference type="Proteomes" id="UP001157910">
    <property type="component" value="Unassembled WGS sequence"/>
</dbReference>
<dbReference type="InterPro" id="IPR000182">
    <property type="entry name" value="GNAT_dom"/>
</dbReference>
<feature type="domain" description="N-acetyltransferase" evidence="1">
    <location>
        <begin position="1"/>
        <end position="158"/>
    </location>
</feature>
<dbReference type="EMBL" id="FXUI01000010">
    <property type="protein sequence ID" value="SMP78130.1"/>
    <property type="molecule type" value="Genomic_DNA"/>
</dbReference>
<dbReference type="Pfam" id="PF00583">
    <property type="entry name" value="Acetyltransf_1"/>
    <property type="match status" value="1"/>
</dbReference>
<sequence>MEPADIPGVVATAAACFPDHFEAQGCFEERLALFPQGCFVLASGEEVRGYLIVYPWPAGAVPPLNSALGGLPDQREAFYLHDLALQDPLRGKGHTRPIVEQAAAMLRAMGGRSLALVSVNDSVPFWRAMGFEPVVPDASLTAKLASYGEDARYMVRAL</sequence>
<gene>
    <name evidence="2" type="ORF">SAMN06296065_11099</name>
</gene>
<dbReference type="Gene3D" id="3.40.630.30">
    <property type="match status" value="1"/>
</dbReference>
<accession>A0ABY1QR55</accession>
<keyword evidence="3" id="KW-1185">Reference proteome</keyword>
<organism evidence="2 3">
    <name type="scientific">Novosphingobium panipatense</name>
    <dbReference type="NCBI Taxonomy" id="428991"/>
    <lineage>
        <taxon>Bacteria</taxon>
        <taxon>Pseudomonadati</taxon>
        <taxon>Pseudomonadota</taxon>
        <taxon>Alphaproteobacteria</taxon>
        <taxon>Sphingomonadales</taxon>
        <taxon>Sphingomonadaceae</taxon>
        <taxon>Novosphingobium</taxon>
    </lineage>
</organism>
<name>A0ABY1QR55_9SPHN</name>
<comment type="caution">
    <text evidence="2">The sequence shown here is derived from an EMBL/GenBank/DDBJ whole genome shotgun (WGS) entry which is preliminary data.</text>
</comment>
<dbReference type="InterPro" id="IPR016181">
    <property type="entry name" value="Acyl_CoA_acyltransferase"/>
</dbReference>
<evidence type="ECO:0000259" key="1">
    <source>
        <dbReference type="PROSITE" id="PS51186"/>
    </source>
</evidence>
<proteinExistence type="predicted"/>
<evidence type="ECO:0000313" key="3">
    <source>
        <dbReference type="Proteomes" id="UP001157910"/>
    </source>
</evidence>
<protein>
    <submittedName>
        <fullName evidence="2">Acetyltransferase (GNAT) family protein</fullName>
    </submittedName>
</protein>